<reference evidence="12" key="2">
    <citation type="submission" date="2013-07" db="EMBL/GenBank/DDBJ databases">
        <authorList>
            <person name="Morais-Silva F.O."/>
            <person name="Rezende A.M."/>
            <person name="Pimentel C."/>
            <person name="Resende D.M."/>
            <person name="Santos C.I."/>
            <person name="Clemente C."/>
            <person name="de Oliveira L.M."/>
            <person name="da Silva S.M."/>
            <person name="Costa D.A."/>
            <person name="Varela-Raposo A."/>
            <person name="Horacio E.C.A."/>
            <person name="Matos M."/>
            <person name="Flores O."/>
            <person name="Ruiz J.C."/>
            <person name="Rodrigues-Pousada C."/>
        </authorList>
    </citation>
    <scope>NUCLEOTIDE SEQUENCE [LARGE SCALE GENOMIC DNA]</scope>
    <source>
        <strain evidence="12">ATCC 19364 / DSM 1382 / NCIMB 9332 / VKM B-1759</strain>
    </source>
</reference>
<dbReference type="SMART" id="SM00487">
    <property type="entry name" value="DEXDc"/>
    <property type="match status" value="1"/>
</dbReference>
<keyword evidence="4" id="KW-0067">ATP-binding</keyword>
<dbReference type="HOGENOM" id="CLU_003041_1_3_7"/>
<dbReference type="InterPro" id="IPR014001">
    <property type="entry name" value="Helicase_ATP-bd"/>
</dbReference>
<dbReference type="AlphaFoldDB" id="T2G8V6"/>
<protein>
    <submittedName>
        <fullName evidence="11">Putative DEAD/DEAH box helicase domain protein</fullName>
    </submittedName>
</protein>
<dbReference type="GO" id="GO:0003676">
    <property type="term" value="F:nucleic acid binding"/>
    <property type="evidence" value="ECO:0007669"/>
    <property type="project" value="InterPro"/>
</dbReference>
<keyword evidence="3 11" id="KW-0347">Helicase</keyword>
<dbReference type="OrthoDB" id="9805696at2"/>
<keyword evidence="2" id="KW-0378">Hydrolase</keyword>
<dbReference type="InterPro" id="IPR014014">
    <property type="entry name" value="RNA_helicase_DEAD_Q_motif"/>
</dbReference>
<feature type="short sequence motif" description="Q motif" evidence="6">
    <location>
        <begin position="1"/>
        <end position="29"/>
    </location>
</feature>
<accession>T2G8V6</accession>
<dbReference type="SUPFAM" id="SSF52540">
    <property type="entry name" value="P-loop containing nucleoside triphosphate hydrolases"/>
    <property type="match status" value="1"/>
</dbReference>
<evidence type="ECO:0000256" key="6">
    <source>
        <dbReference type="PROSITE-ProRule" id="PRU00552"/>
    </source>
</evidence>
<feature type="region of interest" description="Disordered" evidence="7">
    <location>
        <begin position="383"/>
        <end position="438"/>
    </location>
</feature>
<dbReference type="InterPro" id="IPR011545">
    <property type="entry name" value="DEAD/DEAH_box_helicase_dom"/>
</dbReference>
<dbReference type="Pfam" id="PF00270">
    <property type="entry name" value="DEAD"/>
    <property type="match status" value="1"/>
</dbReference>
<comment type="similarity">
    <text evidence="5">Belongs to the DEAD box helicase family.</text>
</comment>
<evidence type="ECO:0000256" key="2">
    <source>
        <dbReference type="ARBA" id="ARBA00022801"/>
    </source>
</evidence>
<gene>
    <name evidence="11" type="ORF">DGI_1169</name>
</gene>
<reference evidence="11 12" key="1">
    <citation type="journal article" date="2013" name="J. Bacteriol.">
        <title>Roles of HynAB and Ech, the only two hydrogenases found in the model sulfate reducer Desulfovibrio gigas.</title>
        <authorList>
            <person name="Morais-Silva F.O."/>
            <person name="Santos C.I."/>
            <person name="Rodrigues R."/>
            <person name="Pereira I.A."/>
            <person name="Rodrigues-Pousada C."/>
        </authorList>
    </citation>
    <scope>NUCLEOTIDE SEQUENCE [LARGE SCALE GENOMIC DNA]</scope>
    <source>
        <strain evidence="12">ATCC 19364 / DSM 1382 / NCIMB 9332 / VKM B-1759</strain>
    </source>
</reference>
<feature type="domain" description="DEAD-box RNA helicase Q" evidence="10">
    <location>
        <begin position="1"/>
        <end position="29"/>
    </location>
</feature>
<dbReference type="InterPro" id="IPR001650">
    <property type="entry name" value="Helicase_C-like"/>
</dbReference>
<dbReference type="PATRIC" id="fig|1121448.10.peg.1165"/>
<evidence type="ECO:0000259" key="10">
    <source>
        <dbReference type="PROSITE" id="PS51195"/>
    </source>
</evidence>
<dbReference type="KEGG" id="dgg:DGI_1169"/>
<feature type="compositionally biased region" description="Basic and acidic residues" evidence="7">
    <location>
        <begin position="428"/>
        <end position="438"/>
    </location>
</feature>
<dbReference type="PROSITE" id="PS51192">
    <property type="entry name" value="HELICASE_ATP_BIND_1"/>
    <property type="match status" value="1"/>
</dbReference>
<dbReference type="CDD" id="cd00268">
    <property type="entry name" value="DEADc"/>
    <property type="match status" value="1"/>
</dbReference>
<organism evidence="11 12">
    <name type="scientific">Megalodesulfovibrio gigas (strain ATCC 19364 / DSM 1382 / NCIMB 9332 / VKM B-1759)</name>
    <name type="common">Desulfovibrio gigas</name>
    <dbReference type="NCBI Taxonomy" id="1121448"/>
    <lineage>
        <taxon>Bacteria</taxon>
        <taxon>Pseudomonadati</taxon>
        <taxon>Thermodesulfobacteriota</taxon>
        <taxon>Desulfovibrionia</taxon>
        <taxon>Desulfovibrionales</taxon>
        <taxon>Desulfovibrionaceae</taxon>
        <taxon>Megalodesulfovibrio</taxon>
    </lineage>
</organism>
<dbReference type="EMBL" id="CP006585">
    <property type="protein sequence ID" value="AGW13030.1"/>
    <property type="molecule type" value="Genomic_DNA"/>
</dbReference>
<dbReference type="eggNOG" id="COG0513">
    <property type="taxonomic scope" value="Bacteria"/>
</dbReference>
<evidence type="ECO:0000256" key="7">
    <source>
        <dbReference type="SAM" id="MobiDB-lite"/>
    </source>
</evidence>
<dbReference type="GO" id="GO:0003724">
    <property type="term" value="F:RNA helicase activity"/>
    <property type="evidence" value="ECO:0007669"/>
    <property type="project" value="InterPro"/>
</dbReference>
<keyword evidence="1" id="KW-0547">Nucleotide-binding</keyword>
<dbReference type="Pfam" id="PF00271">
    <property type="entry name" value="Helicase_C"/>
    <property type="match status" value="1"/>
</dbReference>
<dbReference type="SMART" id="SM00490">
    <property type="entry name" value="HELICc"/>
    <property type="match status" value="1"/>
</dbReference>
<proteinExistence type="inferred from homology"/>
<evidence type="ECO:0000256" key="5">
    <source>
        <dbReference type="ARBA" id="ARBA00038437"/>
    </source>
</evidence>
<dbReference type="GO" id="GO:0016787">
    <property type="term" value="F:hydrolase activity"/>
    <property type="evidence" value="ECO:0007669"/>
    <property type="project" value="UniProtKB-KW"/>
</dbReference>
<feature type="domain" description="Helicase C-terminal" evidence="9">
    <location>
        <begin position="231"/>
        <end position="376"/>
    </location>
</feature>
<feature type="domain" description="Helicase ATP-binding" evidence="8">
    <location>
        <begin position="32"/>
        <end position="205"/>
    </location>
</feature>
<evidence type="ECO:0000313" key="11">
    <source>
        <dbReference type="EMBL" id="AGW13030.1"/>
    </source>
</evidence>
<name>T2G8V6_MEGG1</name>
<evidence type="ECO:0000259" key="8">
    <source>
        <dbReference type="PROSITE" id="PS51192"/>
    </source>
</evidence>
<dbReference type="InterPro" id="IPR027417">
    <property type="entry name" value="P-loop_NTPase"/>
</dbReference>
<dbReference type="InterPro" id="IPR050079">
    <property type="entry name" value="DEAD_box_RNA_helicase"/>
</dbReference>
<dbReference type="PROSITE" id="PS51194">
    <property type="entry name" value="HELICASE_CTER"/>
    <property type="match status" value="1"/>
</dbReference>
<evidence type="ECO:0000256" key="3">
    <source>
        <dbReference type="ARBA" id="ARBA00022806"/>
    </source>
</evidence>
<dbReference type="CDD" id="cd18787">
    <property type="entry name" value="SF2_C_DEAD"/>
    <property type="match status" value="1"/>
</dbReference>
<evidence type="ECO:0000259" key="9">
    <source>
        <dbReference type="PROSITE" id="PS51194"/>
    </source>
</evidence>
<dbReference type="STRING" id="1121448.DGI_1169"/>
<dbReference type="PROSITE" id="PS51195">
    <property type="entry name" value="Q_MOTIF"/>
    <property type="match status" value="1"/>
</dbReference>
<evidence type="ECO:0000256" key="4">
    <source>
        <dbReference type="ARBA" id="ARBA00022840"/>
    </source>
</evidence>
<dbReference type="PANTHER" id="PTHR47959">
    <property type="entry name" value="ATP-DEPENDENT RNA HELICASE RHLE-RELATED"/>
    <property type="match status" value="1"/>
</dbReference>
<feature type="compositionally biased region" description="Basic and acidic residues" evidence="7">
    <location>
        <begin position="388"/>
        <end position="409"/>
    </location>
</feature>
<keyword evidence="12" id="KW-1185">Reference proteome</keyword>
<sequence>MNFEAFALNAQIMAGVRDAGYATATPIQAQAIPVLLEGHDVIGLAQTGTGKTAAFVLPLLQRMIASGARKEGPIRTLVLAPTRELAVQIQQDWTALGRHTGYRSAAVIGGVSQFGQVKALRRASVCVACPGRLLDLMDQRLADLSNVDALVLDEADTMLDMGFLPAIKAILAKLPTNRQTLLFSATMPAQIRTLAEGMMTKPQMIKVSNTAPAASVSHTVYPVEDGLKLAVLETMLKQEDAESVIVFTRTKHRAKSLALKLGGKGLTVTSLQGNMSQNKRQEAMSGFKSGKYRVLVATDIAARGIDCKSVSHVINFDPPDTAEAYTHRIGRTGRAERSGMAVTLMTSSDRRLMRDIERALGCCIERGVFPQCDCLVANAPRQDQGRLQTEDRRPEPRRAAADRSGDARRAGPRPGQPQRTSRTGQDSRQPRRNDSAYA</sequence>
<dbReference type="Gene3D" id="3.40.50.300">
    <property type="entry name" value="P-loop containing nucleotide triphosphate hydrolases"/>
    <property type="match status" value="2"/>
</dbReference>
<dbReference type="Proteomes" id="UP000016587">
    <property type="component" value="Chromosome"/>
</dbReference>
<evidence type="ECO:0000313" key="12">
    <source>
        <dbReference type="Proteomes" id="UP000016587"/>
    </source>
</evidence>
<dbReference type="PANTHER" id="PTHR47959:SF13">
    <property type="entry name" value="ATP-DEPENDENT RNA HELICASE RHLE"/>
    <property type="match status" value="1"/>
</dbReference>
<evidence type="ECO:0000256" key="1">
    <source>
        <dbReference type="ARBA" id="ARBA00022741"/>
    </source>
</evidence>
<dbReference type="GO" id="GO:0005524">
    <property type="term" value="F:ATP binding"/>
    <property type="evidence" value="ECO:0007669"/>
    <property type="project" value="UniProtKB-KW"/>
</dbReference>
<dbReference type="InterPro" id="IPR044742">
    <property type="entry name" value="DEAD/DEAH_RhlB"/>
</dbReference>
<dbReference type="GO" id="GO:0005829">
    <property type="term" value="C:cytosol"/>
    <property type="evidence" value="ECO:0007669"/>
    <property type="project" value="TreeGrafter"/>
</dbReference>